<protein>
    <recommendedName>
        <fullName evidence="3">Tyr recombinase domain-containing protein</fullName>
    </recommendedName>
</protein>
<sequence>MVYWHVERKNVCIYSQVRSTTDSEVASMIEGLLRHLTSTEIDRQYTDTHGASVVGFAFSHLLDFKLLPRLKNIGSARLYRPGLTEGEAWPELDSVLSGKSIDWELIANQYDQMIKYATALRLRTAEAHQMLRRFTRGGPKHPTYRAIEELGRVIRTVFICDYLAEEELRREIHEGLNVVENWNSANKDIFSLLTALLSHPSQGNQERRAVLGRRTHGSVGRADRPAPHRRGSSRNPSVLALPRPRRQRDRDRSDQQVPARSRTWRRQSADVPVLSHDLLRWWRLLDLLDVSWERAMSGEVTVLVGWLRTARNPQRRRSSSLRPGTVNLRTGKAALPEGYAPSTINHTLSVLSSFYAFHAHYGRGPAINPVPDQQGRRAMLAHRSPLEPHRLAPRARLRQKVTDQAPRSIPDRLWGELFEAMTCDRDRALLAFYVSSGARASELLQLRLEHVDWAGMRIWVVSKGSQTLQEVPASPEAVAYLALYLDEHGLPQDDQPVWRALHGRPRPLTYSAMRAVLNRANVKLGTNWTLHDLRHTAAARMAGDPELSIVEVQAVLRHRHLSTTERYTRIRVEELIDKLQEHYARPQVERHFSPGYDPADIQAVFGG</sequence>
<gene>
    <name evidence="4" type="ORF">GCM10022419_124590</name>
</gene>
<accession>A0ABP6ZV15</accession>
<dbReference type="InterPro" id="IPR002513">
    <property type="entry name" value="Tn3_Tnp_DDE_dom"/>
</dbReference>
<keyword evidence="5" id="KW-1185">Reference proteome</keyword>
<dbReference type="Proteomes" id="UP001500630">
    <property type="component" value="Unassembled WGS sequence"/>
</dbReference>
<feature type="region of interest" description="Disordered" evidence="2">
    <location>
        <begin position="204"/>
        <end position="266"/>
    </location>
</feature>
<evidence type="ECO:0000313" key="4">
    <source>
        <dbReference type="EMBL" id="GAA3618136.1"/>
    </source>
</evidence>
<evidence type="ECO:0000256" key="1">
    <source>
        <dbReference type="ARBA" id="ARBA00023172"/>
    </source>
</evidence>
<evidence type="ECO:0000259" key="3">
    <source>
        <dbReference type="PROSITE" id="PS51898"/>
    </source>
</evidence>
<evidence type="ECO:0000256" key="2">
    <source>
        <dbReference type="SAM" id="MobiDB-lite"/>
    </source>
</evidence>
<comment type="caution">
    <text evidence="4">The sequence shown here is derived from an EMBL/GenBank/DDBJ whole genome shotgun (WGS) entry which is preliminary data.</text>
</comment>
<name>A0ABP6ZV15_9ACTN</name>
<dbReference type="PROSITE" id="PS51898">
    <property type="entry name" value="TYR_RECOMBINASE"/>
    <property type="match status" value="1"/>
</dbReference>
<dbReference type="InterPro" id="IPR002104">
    <property type="entry name" value="Integrase_catalytic"/>
</dbReference>
<dbReference type="PANTHER" id="PTHR30349">
    <property type="entry name" value="PHAGE INTEGRASE-RELATED"/>
    <property type="match status" value="1"/>
</dbReference>
<dbReference type="InterPro" id="IPR050090">
    <property type="entry name" value="Tyrosine_recombinase_XerCD"/>
</dbReference>
<dbReference type="Gene3D" id="1.10.443.10">
    <property type="entry name" value="Intergrase catalytic core"/>
    <property type="match status" value="1"/>
</dbReference>
<dbReference type="InterPro" id="IPR013762">
    <property type="entry name" value="Integrase-like_cat_sf"/>
</dbReference>
<dbReference type="InterPro" id="IPR011010">
    <property type="entry name" value="DNA_brk_join_enz"/>
</dbReference>
<feature type="domain" description="Tyr recombinase" evidence="3">
    <location>
        <begin position="404"/>
        <end position="580"/>
    </location>
</feature>
<dbReference type="EMBL" id="BAABDQ010000057">
    <property type="protein sequence ID" value="GAA3618136.1"/>
    <property type="molecule type" value="Genomic_DNA"/>
</dbReference>
<dbReference type="SUPFAM" id="SSF56349">
    <property type="entry name" value="DNA breaking-rejoining enzymes"/>
    <property type="match status" value="1"/>
</dbReference>
<keyword evidence="1" id="KW-0233">DNA recombination</keyword>
<organism evidence="4 5">
    <name type="scientific">Nonomuraea rosea</name>
    <dbReference type="NCBI Taxonomy" id="638574"/>
    <lineage>
        <taxon>Bacteria</taxon>
        <taxon>Bacillati</taxon>
        <taxon>Actinomycetota</taxon>
        <taxon>Actinomycetes</taxon>
        <taxon>Streptosporangiales</taxon>
        <taxon>Streptosporangiaceae</taxon>
        <taxon>Nonomuraea</taxon>
    </lineage>
</organism>
<dbReference type="PANTHER" id="PTHR30349:SF81">
    <property type="entry name" value="TYROSINE RECOMBINASE XERC"/>
    <property type="match status" value="1"/>
</dbReference>
<evidence type="ECO:0000313" key="5">
    <source>
        <dbReference type="Proteomes" id="UP001500630"/>
    </source>
</evidence>
<proteinExistence type="predicted"/>
<dbReference type="CDD" id="cd00397">
    <property type="entry name" value="DNA_BRE_C"/>
    <property type="match status" value="1"/>
</dbReference>
<dbReference type="Pfam" id="PF00589">
    <property type="entry name" value="Phage_integrase"/>
    <property type="match status" value="1"/>
</dbReference>
<reference evidence="5" key="1">
    <citation type="journal article" date="2019" name="Int. J. Syst. Evol. Microbiol.">
        <title>The Global Catalogue of Microorganisms (GCM) 10K type strain sequencing project: providing services to taxonomists for standard genome sequencing and annotation.</title>
        <authorList>
            <consortium name="The Broad Institute Genomics Platform"/>
            <consortium name="The Broad Institute Genome Sequencing Center for Infectious Disease"/>
            <person name="Wu L."/>
            <person name="Ma J."/>
        </authorList>
    </citation>
    <scope>NUCLEOTIDE SEQUENCE [LARGE SCALE GENOMIC DNA]</scope>
    <source>
        <strain evidence="5">JCM 17326</strain>
    </source>
</reference>
<dbReference type="Pfam" id="PF01526">
    <property type="entry name" value="DDE_Tnp_Tn3"/>
    <property type="match status" value="1"/>
</dbReference>